<dbReference type="InterPro" id="IPR029058">
    <property type="entry name" value="AB_hydrolase_fold"/>
</dbReference>
<name>A0A401GAM4_9APHY</name>
<evidence type="ECO:0000256" key="1">
    <source>
        <dbReference type="SAM" id="MobiDB-lite"/>
    </source>
</evidence>
<accession>A0A401GAM4</accession>
<protein>
    <recommendedName>
        <fullName evidence="4">Alpha/beta-hydrolase</fullName>
    </recommendedName>
</protein>
<dbReference type="SUPFAM" id="SSF53474">
    <property type="entry name" value="alpha/beta-Hydrolases"/>
    <property type="match status" value="1"/>
</dbReference>
<feature type="region of interest" description="Disordered" evidence="1">
    <location>
        <begin position="392"/>
        <end position="413"/>
    </location>
</feature>
<organism evidence="2 3">
    <name type="scientific">Sparassis crispa</name>
    <dbReference type="NCBI Taxonomy" id="139825"/>
    <lineage>
        <taxon>Eukaryota</taxon>
        <taxon>Fungi</taxon>
        <taxon>Dikarya</taxon>
        <taxon>Basidiomycota</taxon>
        <taxon>Agaricomycotina</taxon>
        <taxon>Agaricomycetes</taxon>
        <taxon>Polyporales</taxon>
        <taxon>Sparassidaceae</taxon>
        <taxon>Sparassis</taxon>
    </lineage>
</organism>
<reference evidence="2 3" key="1">
    <citation type="journal article" date="2018" name="Sci. Rep.">
        <title>Genome sequence of the cauliflower mushroom Sparassis crispa (Hanabiratake) and its association with beneficial usage.</title>
        <authorList>
            <person name="Kiyama R."/>
            <person name="Furutani Y."/>
            <person name="Kawaguchi K."/>
            <person name="Nakanishi T."/>
        </authorList>
    </citation>
    <scope>NUCLEOTIDE SEQUENCE [LARGE SCALE GENOMIC DNA]</scope>
</reference>
<proteinExistence type="predicted"/>
<evidence type="ECO:0000313" key="2">
    <source>
        <dbReference type="EMBL" id="GBE79212.1"/>
    </source>
</evidence>
<dbReference type="Proteomes" id="UP000287166">
    <property type="component" value="Unassembled WGS sequence"/>
</dbReference>
<sequence length="484" mass="54517">MPYVDIVTREDYASIFYITNTPTGSVSSFDPSKPTVVMMHPLLLGSAWTYPQTGYPRLHSDFNIICFDTRSSGQSLCKASGEFDLWVIAADLALAFHHLGLPPAHIFTPELYAYASLRFAALFPEHCLSVTLCNVPAQSELRRIADAWEELSPHWTHTEDLESMEYCIKEVLDFFTGPDNTDPEMVDLHDDLAVWWQTTYPPFKRSLTRTNFNLIANRVPMTSEELAAVRCPLLIIQAERSETHPKQYAEELANALINVPGGASLYLVKTSHAYLSLCSSSIVNQVFLKWLRRQPAARSDLRKPMSTAALSDRMMSALEQIGQWRRDPGFTMEKNPLSPIHFSCLSKEVCKSQEEMIASFEKGERAAFSPLGMDGRPLRKYSERKAHWLDGGPDGFSYTDPKRYPQMDRGKQPKYAAKNVSLKSSKRDLAVVRPEPLTEKDQLIPRSNRANVEPANVVEKNVVKGSMARVVANSSTALPRLLNR</sequence>
<keyword evidence="3" id="KW-1185">Reference proteome</keyword>
<dbReference type="OrthoDB" id="19657at2759"/>
<evidence type="ECO:0008006" key="4">
    <source>
        <dbReference type="Google" id="ProtNLM"/>
    </source>
</evidence>
<dbReference type="InParanoid" id="A0A401GAM4"/>
<dbReference type="EMBL" id="BFAD01000002">
    <property type="protein sequence ID" value="GBE79212.1"/>
    <property type="molecule type" value="Genomic_DNA"/>
</dbReference>
<evidence type="ECO:0000313" key="3">
    <source>
        <dbReference type="Proteomes" id="UP000287166"/>
    </source>
</evidence>
<dbReference type="Gene3D" id="3.40.50.1820">
    <property type="entry name" value="alpha/beta hydrolase"/>
    <property type="match status" value="1"/>
</dbReference>
<dbReference type="GeneID" id="38776129"/>
<dbReference type="AlphaFoldDB" id="A0A401GAM4"/>
<dbReference type="RefSeq" id="XP_027610125.1">
    <property type="nucleotide sequence ID" value="XM_027754324.1"/>
</dbReference>
<gene>
    <name evidence="2" type="ORF">SCP_0204090</name>
</gene>
<comment type="caution">
    <text evidence="2">The sequence shown here is derived from an EMBL/GenBank/DDBJ whole genome shotgun (WGS) entry which is preliminary data.</text>
</comment>
<feature type="compositionally biased region" description="Basic and acidic residues" evidence="1">
    <location>
        <begin position="400"/>
        <end position="411"/>
    </location>
</feature>